<dbReference type="GeneID" id="91388964"/>
<organism evidence="1 2">
    <name type="scientific">Streptomyces anthocyanicus</name>
    <dbReference type="NCBI Taxonomy" id="68174"/>
    <lineage>
        <taxon>Bacteria</taxon>
        <taxon>Bacillati</taxon>
        <taxon>Actinomycetota</taxon>
        <taxon>Actinomycetes</taxon>
        <taxon>Kitasatosporales</taxon>
        <taxon>Streptomycetaceae</taxon>
        <taxon>Streptomyces</taxon>
        <taxon>Streptomyces violaceoruber group</taxon>
    </lineage>
</organism>
<reference evidence="1 2" key="1">
    <citation type="submission" date="2022-10" db="EMBL/GenBank/DDBJ databases">
        <title>The complete genomes of actinobacterial strains from the NBC collection.</title>
        <authorList>
            <person name="Joergensen T.S."/>
            <person name="Alvarez Arevalo M."/>
            <person name="Sterndorff E.B."/>
            <person name="Faurdal D."/>
            <person name="Vuksanovic O."/>
            <person name="Mourched A.-S."/>
            <person name="Charusanti P."/>
            <person name="Shaw S."/>
            <person name="Blin K."/>
            <person name="Weber T."/>
        </authorList>
    </citation>
    <scope>NUCLEOTIDE SEQUENCE [LARGE SCALE GENOMIC DNA]</scope>
    <source>
        <strain evidence="1 2">NBC_00116</strain>
    </source>
</reference>
<accession>A0ABZ1M7Q9</accession>
<evidence type="ECO:0000313" key="2">
    <source>
        <dbReference type="Proteomes" id="UP001622731"/>
    </source>
</evidence>
<sequence>MILLALLLPVVMMAFLFAADALEDLIFPPPAAPAEDGPAADIAEATTSP</sequence>
<gene>
    <name evidence="1" type="ORF">OHB34_36965</name>
</gene>
<dbReference type="EMBL" id="CP108200">
    <property type="protein sequence ID" value="WTR99409.1"/>
    <property type="molecule type" value="Genomic_DNA"/>
</dbReference>
<protein>
    <submittedName>
        <fullName evidence="1">Uncharacterized protein</fullName>
    </submittedName>
</protein>
<evidence type="ECO:0000313" key="1">
    <source>
        <dbReference type="EMBL" id="WTR99409.1"/>
    </source>
</evidence>
<name>A0ABZ1M7Q9_9ACTN</name>
<dbReference type="RefSeq" id="WP_011031758.1">
    <property type="nucleotide sequence ID" value="NZ_CP108200.1"/>
</dbReference>
<keyword evidence="2" id="KW-1185">Reference proteome</keyword>
<dbReference type="Proteomes" id="UP001622731">
    <property type="component" value="Chromosome"/>
</dbReference>
<proteinExistence type="predicted"/>